<evidence type="ECO:0000259" key="2">
    <source>
        <dbReference type="PROSITE" id="PS50943"/>
    </source>
</evidence>
<dbReference type="PROSITE" id="PS50943">
    <property type="entry name" value="HTH_CROC1"/>
    <property type="match status" value="1"/>
</dbReference>
<reference evidence="3" key="1">
    <citation type="journal article" date="2022" name="Genome Biol. Evol.">
        <title>A New Gene Family Diagnostic for Intracellular Biomineralization of Amorphous Ca Carbonates by Cyanobacteria.</title>
        <authorList>
            <person name="Benzerara K."/>
            <person name="Duprat E."/>
            <person name="Bitard-Feildel T."/>
            <person name="Caumes G."/>
            <person name="Cassier-Chauvat C."/>
            <person name="Chauvat F."/>
            <person name="Dezi M."/>
            <person name="Diop S.I."/>
            <person name="Gaschignard G."/>
            <person name="Gorgen S."/>
            <person name="Gugger M."/>
            <person name="Lopez-Garcia P."/>
            <person name="Millet M."/>
            <person name="Skouri-Panet F."/>
            <person name="Moreira D."/>
            <person name="Callebaut I."/>
        </authorList>
    </citation>
    <scope>NUCLEOTIDE SEQUENCE</scope>
    <source>
        <strain evidence="3">G9</strain>
    </source>
</reference>
<keyword evidence="1" id="KW-0238">DNA-binding</keyword>
<name>A0ABT6ETR1_9SYNE</name>
<protein>
    <submittedName>
        <fullName evidence="3">Helix-turn-helix domain-containing protein</fullName>
    </submittedName>
</protein>
<accession>A0ABT6ETR1</accession>
<evidence type="ECO:0000256" key="1">
    <source>
        <dbReference type="ARBA" id="ARBA00023125"/>
    </source>
</evidence>
<keyword evidence="4" id="KW-1185">Reference proteome</keyword>
<dbReference type="CDD" id="cd00093">
    <property type="entry name" value="HTH_XRE"/>
    <property type="match status" value="1"/>
</dbReference>
<dbReference type="InterPro" id="IPR010982">
    <property type="entry name" value="Lambda_DNA-bd_dom_sf"/>
</dbReference>
<evidence type="ECO:0000313" key="3">
    <source>
        <dbReference type="EMBL" id="MDG2989323.1"/>
    </source>
</evidence>
<dbReference type="EMBL" id="JAKKUT010000001">
    <property type="protein sequence ID" value="MDG2989323.1"/>
    <property type="molecule type" value="Genomic_DNA"/>
</dbReference>
<dbReference type="InterPro" id="IPR001387">
    <property type="entry name" value="Cro/C1-type_HTH"/>
</dbReference>
<dbReference type="PANTHER" id="PTHR46558">
    <property type="entry name" value="TRACRIPTIONAL REGULATORY PROTEIN-RELATED-RELATED"/>
    <property type="match status" value="1"/>
</dbReference>
<dbReference type="Proteomes" id="UP001154265">
    <property type="component" value="Unassembled WGS sequence"/>
</dbReference>
<comment type="caution">
    <text evidence="3">The sequence shown here is derived from an EMBL/GenBank/DDBJ whole genome shotgun (WGS) entry which is preliminary data.</text>
</comment>
<proteinExistence type="predicted"/>
<organism evidence="3 4">
    <name type="scientific">Candidatus Synechococcus calcipolaris G9</name>
    <dbReference type="NCBI Taxonomy" id="1497997"/>
    <lineage>
        <taxon>Bacteria</taxon>
        <taxon>Bacillati</taxon>
        <taxon>Cyanobacteriota</taxon>
        <taxon>Cyanophyceae</taxon>
        <taxon>Synechococcales</taxon>
        <taxon>Synechococcaceae</taxon>
        <taxon>Synechococcus</taxon>
    </lineage>
</organism>
<gene>
    <name evidence="3" type="ORF">L3556_00025</name>
</gene>
<feature type="domain" description="HTH cro/C1-type" evidence="2">
    <location>
        <begin position="2"/>
        <end position="55"/>
    </location>
</feature>
<dbReference type="Gene3D" id="1.10.260.40">
    <property type="entry name" value="lambda repressor-like DNA-binding domains"/>
    <property type="match status" value="1"/>
</dbReference>
<dbReference type="SMART" id="SM00530">
    <property type="entry name" value="HTH_XRE"/>
    <property type="match status" value="1"/>
</dbReference>
<evidence type="ECO:0000313" key="4">
    <source>
        <dbReference type="Proteomes" id="UP001154265"/>
    </source>
</evidence>
<sequence>MLRQNVGLSQVQLAELLGVRQATISDWERGKTEPTLTPSEMQKLCHLLNCSLAELVEALENIKRIHQING</sequence>
<dbReference type="SUPFAM" id="SSF47413">
    <property type="entry name" value="lambda repressor-like DNA-binding domains"/>
    <property type="match status" value="1"/>
</dbReference>
<reference evidence="3" key="2">
    <citation type="submission" date="2022-01" db="EMBL/GenBank/DDBJ databases">
        <authorList>
            <person name="Zivanovic Y."/>
            <person name="Moreira D."/>
            <person name="Lopez-Garcia P."/>
        </authorList>
    </citation>
    <scope>NUCLEOTIDE SEQUENCE</scope>
    <source>
        <strain evidence="3">G9</strain>
    </source>
</reference>
<dbReference type="Pfam" id="PF01381">
    <property type="entry name" value="HTH_3"/>
    <property type="match status" value="1"/>
</dbReference>
<dbReference type="PANTHER" id="PTHR46558:SF4">
    <property type="entry name" value="DNA-BIDING PHAGE PROTEIN"/>
    <property type="match status" value="1"/>
</dbReference>